<dbReference type="EMBL" id="CP011518">
    <property type="protein sequence ID" value="AKK24628.1"/>
    <property type="molecule type" value="Genomic_DNA"/>
</dbReference>
<gene>
    <name evidence="2" type="ORF">MB84_27705</name>
</gene>
<keyword evidence="1" id="KW-0472">Membrane</keyword>
<evidence type="ECO:0000256" key="1">
    <source>
        <dbReference type="SAM" id="Phobius"/>
    </source>
</evidence>
<dbReference type="AlphaFoldDB" id="A0A0G3IDF2"/>
<feature type="transmembrane region" description="Helical" evidence="1">
    <location>
        <begin position="20"/>
        <end position="41"/>
    </location>
</feature>
<sequence>MFRQNKINVHNGTILPRGYVLLIIIYIFRTIIFACQSIILAQQKFLPCDNCIFMNFSVY</sequence>
<keyword evidence="1" id="KW-0812">Transmembrane</keyword>
<name>A0A0G3IDF2_9BURK</name>
<protein>
    <submittedName>
        <fullName evidence="2">Uncharacterized protein</fullName>
    </submittedName>
</protein>
<dbReference type="Proteomes" id="UP000035050">
    <property type="component" value="Plasmid pPO70-1"/>
</dbReference>
<geneLocation type="plasmid" evidence="2 3">
    <name>pPO70-1</name>
</geneLocation>
<keyword evidence="1" id="KW-1133">Transmembrane helix</keyword>
<accession>A0A0G3IDF2</accession>
<evidence type="ECO:0000313" key="2">
    <source>
        <dbReference type="EMBL" id="AKK24628.1"/>
    </source>
</evidence>
<dbReference type="KEGG" id="pox:MB84_27705"/>
<keyword evidence="2" id="KW-0614">Plasmid</keyword>
<evidence type="ECO:0000313" key="3">
    <source>
        <dbReference type="Proteomes" id="UP000035050"/>
    </source>
</evidence>
<keyword evidence="3" id="KW-1185">Reference proteome</keyword>
<reference evidence="2" key="1">
    <citation type="submission" date="2016-06" db="EMBL/GenBank/DDBJ databases">
        <title>Pandoraea oxalativorans DSM 23570 Genome Sequencing.</title>
        <authorList>
            <person name="Ee R."/>
            <person name="Lim Y.-L."/>
            <person name="Yong D."/>
            <person name="Yin W.-F."/>
            <person name="Chan K.-G."/>
        </authorList>
    </citation>
    <scope>NUCLEOTIDE SEQUENCE</scope>
    <source>
        <strain evidence="2">DSM 23570</strain>
        <plasmid evidence="2">pPO70-1</plasmid>
    </source>
</reference>
<proteinExistence type="predicted"/>
<organism evidence="2 3">
    <name type="scientific">Pandoraea oxalativorans</name>
    <dbReference type="NCBI Taxonomy" id="573737"/>
    <lineage>
        <taxon>Bacteria</taxon>
        <taxon>Pseudomonadati</taxon>
        <taxon>Pseudomonadota</taxon>
        <taxon>Betaproteobacteria</taxon>
        <taxon>Burkholderiales</taxon>
        <taxon>Burkholderiaceae</taxon>
        <taxon>Pandoraea</taxon>
    </lineage>
</organism>